<dbReference type="GO" id="GO:0031145">
    <property type="term" value="P:anaphase-promoting complex-dependent catabolic process"/>
    <property type="evidence" value="ECO:0007669"/>
    <property type="project" value="TreeGrafter"/>
</dbReference>
<evidence type="ECO:0000256" key="4">
    <source>
        <dbReference type="ARBA" id="ARBA00022618"/>
    </source>
</evidence>
<dbReference type="SMART" id="SM00320">
    <property type="entry name" value="WD40"/>
    <property type="match status" value="7"/>
</dbReference>
<dbReference type="FunFam" id="2.130.10.10:FF:000025">
    <property type="entry name" value="FIZZY-related 2 isoform 1"/>
    <property type="match status" value="1"/>
</dbReference>
<keyword evidence="4" id="KW-0132">Cell division</keyword>
<feature type="repeat" description="WD" evidence="10">
    <location>
        <begin position="225"/>
        <end position="266"/>
    </location>
</feature>
<dbReference type="AlphaFoldDB" id="A0AA88IBW7"/>
<keyword evidence="7" id="KW-0131">Cell cycle</keyword>
<evidence type="ECO:0000256" key="10">
    <source>
        <dbReference type="PROSITE-ProRule" id="PRU00221"/>
    </source>
</evidence>
<evidence type="ECO:0000256" key="6">
    <source>
        <dbReference type="ARBA" id="ARBA00022776"/>
    </source>
</evidence>
<dbReference type="PROSITE" id="PS50082">
    <property type="entry name" value="WD_REPEATS_2"/>
    <property type="match status" value="3"/>
</dbReference>
<keyword evidence="5" id="KW-0677">Repeat</keyword>
<evidence type="ECO:0000256" key="8">
    <source>
        <dbReference type="ARBA" id="ARBA00073600"/>
    </source>
</evidence>
<name>A0AA88IBW7_ARTSF</name>
<sequence length="493" mass="54625">MFDKTYDVRLLGSENSEGSPVKKKVHSLQSPPSSGSKMTSPVKSPVKQSHGDRYIPTRAGRRMLDFSMMDCSKISSTQQGTKRTRDSAGTGDNNKDSPVFSTLLRNEIVGVNIDDVTNDEKRLASPIERSSFLKFNMRSNLTEPLSPYSVSPLSASSQKLLRSPRKPVRKIPKVPYKVLDAPELQDDFYLNLVDWSSQNMLSVGLGSCVYLWSASTSQVTRLCDLSTESDSVTSVGWSEKGHWMAVGTHKGSVQIWDVQATKCVRVLEGHTARVGALAWNGDMLSSGSRDRSILQRDTRISPQFTERRLAAHRQEVCGLKWSPDNQYLASGGNDNKLFVWSLHSLQPVQTYTEHIAAVKAIAWSPHHHGILASGGGTADRYIRFWNTLTGQPMQSVDTGSQVCNLAWSKHASELVSTHGYSQNQILVWKYPSLSVVAKLTGHSYRVLYLAVSPDGESIVTGAGDETLRFWNVFSKAQNQKESRSILNLTTSIR</sequence>
<comment type="similarity">
    <text evidence="2">Belongs to the WD repeat CDC20/Fizzy family.</text>
</comment>
<accession>A0AA88IBW7</accession>
<dbReference type="InterPro" id="IPR033010">
    <property type="entry name" value="Cdc20/Fizzy"/>
</dbReference>
<feature type="region of interest" description="Disordered" evidence="11">
    <location>
        <begin position="73"/>
        <end position="99"/>
    </location>
</feature>
<dbReference type="Proteomes" id="UP001187531">
    <property type="component" value="Unassembled WGS sequence"/>
</dbReference>
<dbReference type="GO" id="GO:1905786">
    <property type="term" value="P:positive regulation of anaphase-promoting complex-dependent catabolic process"/>
    <property type="evidence" value="ECO:0007669"/>
    <property type="project" value="TreeGrafter"/>
</dbReference>
<protein>
    <recommendedName>
        <fullName evidence="8">Fizzy-related protein homolog</fullName>
    </recommendedName>
    <alternativeName>
        <fullName evidence="9">Cdh1/Hct1 homolog</fullName>
    </alternativeName>
</protein>
<keyword evidence="3 10" id="KW-0853">WD repeat</keyword>
<dbReference type="InterPro" id="IPR019775">
    <property type="entry name" value="WD40_repeat_CS"/>
</dbReference>
<dbReference type="SUPFAM" id="SSF50978">
    <property type="entry name" value="WD40 repeat-like"/>
    <property type="match status" value="1"/>
</dbReference>
<feature type="repeat" description="WD" evidence="10">
    <location>
        <begin position="439"/>
        <end position="480"/>
    </location>
</feature>
<feature type="region of interest" description="Disordered" evidence="11">
    <location>
        <begin position="1"/>
        <end position="53"/>
    </location>
</feature>
<keyword evidence="6" id="KW-0498">Mitosis</keyword>
<dbReference type="InterPro" id="IPR015943">
    <property type="entry name" value="WD40/YVTN_repeat-like_dom_sf"/>
</dbReference>
<evidence type="ECO:0000256" key="7">
    <source>
        <dbReference type="ARBA" id="ARBA00023306"/>
    </source>
</evidence>
<dbReference type="InterPro" id="IPR056150">
    <property type="entry name" value="WD40_CDC20-Fz"/>
</dbReference>
<dbReference type="PANTHER" id="PTHR19918">
    <property type="entry name" value="CELL DIVISION CYCLE 20 CDC20 FIZZY -RELATED"/>
    <property type="match status" value="1"/>
</dbReference>
<evidence type="ECO:0000256" key="3">
    <source>
        <dbReference type="ARBA" id="ARBA00022574"/>
    </source>
</evidence>
<dbReference type="GO" id="GO:1990757">
    <property type="term" value="F:ubiquitin ligase activator activity"/>
    <property type="evidence" value="ECO:0007669"/>
    <property type="project" value="TreeGrafter"/>
</dbReference>
<keyword evidence="14" id="KW-1185">Reference proteome</keyword>
<evidence type="ECO:0000256" key="11">
    <source>
        <dbReference type="SAM" id="MobiDB-lite"/>
    </source>
</evidence>
<dbReference type="GO" id="GO:0005680">
    <property type="term" value="C:anaphase-promoting complex"/>
    <property type="evidence" value="ECO:0007669"/>
    <property type="project" value="TreeGrafter"/>
</dbReference>
<evidence type="ECO:0000313" key="13">
    <source>
        <dbReference type="EMBL" id="KAK2725223.1"/>
    </source>
</evidence>
<dbReference type="Gene3D" id="2.130.10.10">
    <property type="entry name" value="YVTN repeat-like/Quinoprotein amine dehydrogenase"/>
    <property type="match status" value="1"/>
</dbReference>
<dbReference type="EMBL" id="JAVRJZ010000003">
    <property type="protein sequence ID" value="KAK2725223.1"/>
    <property type="molecule type" value="Genomic_DNA"/>
</dbReference>
<feature type="repeat" description="WD" evidence="10">
    <location>
        <begin position="309"/>
        <end position="350"/>
    </location>
</feature>
<evidence type="ECO:0000256" key="5">
    <source>
        <dbReference type="ARBA" id="ARBA00022737"/>
    </source>
</evidence>
<dbReference type="Pfam" id="PF24807">
    <property type="entry name" value="WD40_CDC20-Fz"/>
    <property type="match status" value="1"/>
</dbReference>
<feature type="compositionally biased region" description="Polar residues" evidence="11">
    <location>
        <begin position="27"/>
        <end position="42"/>
    </location>
</feature>
<evidence type="ECO:0000313" key="14">
    <source>
        <dbReference type="Proteomes" id="UP001187531"/>
    </source>
</evidence>
<dbReference type="PANTHER" id="PTHR19918:SF1">
    <property type="entry name" value="FIZZY-RELATED PROTEIN HOMOLOG"/>
    <property type="match status" value="1"/>
</dbReference>
<comment type="caution">
    <text evidence="13">The sequence shown here is derived from an EMBL/GenBank/DDBJ whole genome shotgun (WGS) entry which is preliminary data.</text>
</comment>
<organism evidence="13 14">
    <name type="scientific">Artemia franciscana</name>
    <name type="common">Brine shrimp</name>
    <name type="synonym">Artemia sanfranciscana</name>
    <dbReference type="NCBI Taxonomy" id="6661"/>
    <lineage>
        <taxon>Eukaryota</taxon>
        <taxon>Metazoa</taxon>
        <taxon>Ecdysozoa</taxon>
        <taxon>Arthropoda</taxon>
        <taxon>Crustacea</taxon>
        <taxon>Branchiopoda</taxon>
        <taxon>Anostraca</taxon>
        <taxon>Artemiidae</taxon>
        <taxon>Artemia</taxon>
    </lineage>
</organism>
<evidence type="ECO:0000256" key="9">
    <source>
        <dbReference type="ARBA" id="ARBA00081406"/>
    </source>
</evidence>
<dbReference type="InterPro" id="IPR036322">
    <property type="entry name" value="WD40_repeat_dom_sf"/>
</dbReference>
<reference evidence="13" key="1">
    <citation type="submission" date="2023-07" db="EMBL/GenBank/DDBJ databases">
        <title>Chromosome-level genome assembly of Artemia franciscana.</title>
        <authorList>
            <person name="Jo E."/>
        </authorList>
    </citation>
    <scope>NUCLEOTIDE SEQUENCE</scope>
    <source>
        <tissue evidence="13">Whole body</tissue>
    </source>
</reference>
<evidence type="ECO:0000256" key="2">
    <source>
        <dbReference type="ARBA" id="ARBA00006445"/>
    </source>
</evidence>
<evidence type="ECO:0000259" key="12">
    <source>
        <dbReference type="Pfam" id="PF24807"/>
    </source>
</evidence>
<evidence type="ECO:0000256" key="1">
    <source>
        <dbReference type="ARBA" id="ARBA00004906"/>
    </source>
</evidence>
<dbReference type="PROSITE" id="PS00678">
    <property type="entry name" value="WD_REPEATS_1"/>
    <property type="match status" value="1"/>
</dbReference>
<dbReference type="GO" id="GO:0051301">
    <property type="term" value="P:cell division"/>
    <property type="evidence" value="ECO:0007669"/>
    <property type="project" value="UniProtKB-KW"/>
</dbReference>
<feature type="domain" description="CDC20/Fizzy WD40" evidence="12">
    <location>
        <begin position="179"/>
        <end position="470"/>
    </location>
</feature>
<dbReference type="PROSITE" id="PS50294">
    <property type="entry name" value="WD_REPEATS_REGION"/>
    <property type="match status" value="3"/>
</dbReference>
<gene>
    <name evidence="13" type="ORF">QYM36_001615</name>
</gene>
<dbReference type="GO" id="GO:0010997">
    <property type="term" value="F:anaphase-promoting complex binding"/>
    <property type="evidence" value="ECO:0007669"/>
    <property type="project" value="InterPro"/>
</dbReference>
<dbReference type="InterPro" id="IPR001680">
    <property type="entry name" value="WD40_rpt"/>
</dbReference>
<dbReference type="CDD" id="cd00200">
    <property type="entry name" value="WD40"/>
    <property type="match status" value="1"/>
</dbReference>
<proteinExistence type="inferred from homology"/>
<comment type="pathway">
    <text evidence="1">Protein modification; protein ubiquitination.</text>
</comment>